<dbReference type="InterPro" id="IPR036280">
    <property type="entry name" value="Multihaem_cyt_sf"/>
</dbReference>
<dbReference type="AlphaFoldDB" id="A0A250IL81"/>
<evidence type="ECO:0000313" key="2">
    <source>
        <dbReference type="Proteomes" id="UP000217289"/>
    </source>
</evidence>
<dbReference type="CDD" id="cd08168">
    <property type="entry name" value="Cytochrom_C3"/>
    <property type="match status" value="1"/>
</dbReference>
<accession>A0A250IL81</accession>
<organism evidence="1 2">
    <name type="scientific">Melittangium boletus DSM 14713</name>
    <dbReference type="NCBI Taxonomy" id="1294270"/>
    <lineage>
        <taxon>Bacteria</taxon>
        <taxon>Pseudomonadati</taxon>
        <taxon>Myxococcota</taxon>
        <taxon>Myxococcia</taxon>
        <taxon>Myxococcales</taxon>
        <taxon>Cystobacterineae</taxon>
        <taxon>Archangiaceae</taxon>
        <taxon>Melittangium</taxon>
    </lineage>
</organism>
<keyword evidence="2" id="KW-1185">Reference proteome</keyword>
<dbReference type="EMBL" id="CP022163">
    <property type="protein sequence ID" value="ATB31706.1"/>
    <property type="molecule type" value="Genomic_DNA"/>
</dbReference>
<name>A0A250IL81_9BACT</name>
<gene>
    <name evidence="1" type="ORF">MEBOL_005169</name>
</gene>
<dbReference type="SUPFAM" id="SSF48695">
    <property type="entry name" value="Multiheme cytochromes"/>
    <property type="match status" value="1"/>
</dbReference>
<evidence type="ECO:0000313" key="1">
    <source>
        <dbReference type="EMBL" id="ATB31706.1"/>
    </source>
</evidence>
<protein>
    <submittedName>
        <fullName evidence="1">Uncharacterized protein</fullName>
    </submittedName>
</protein>
<proteinExistence type="predicted"/>
<dbReference type="Gene3D" id="1.10.1130.10">
    <property type="entry name" value="Flavocytochrome C3, Chain A"/>
    <property type="match status" value="1"/>
</dbReference>
<reference evidence="1 2" key="1">
    <citation type="submission" date="2017-06" db="EMBL/GenBank/DDBJ databases">
        <authorList>
            <person name="Kim H.J."/>
            <person name="Triplett B.A."/>
        </authorList>
    </citation>
    <scope>NUCLEOTIDE SEQUENCE [LARGE SCALE GENOMIC DNA]</scope>
    <source>
        <strain evidence="1 2">DSM 14713</strain>
    </source>
</reference>
<dbReference type="Proteomes" id="UP000217289">
    <property type="component" value="Chromosome"/>
</dbReference>
<sequence>MCGLLLGLPACQLLNTEDTENVPGRGSTAFDPYAASASGAIKLSLQMFNGCAILSNGQPVAKGNSPVPDYPAQCDDPMAADPTHSPKITPQQRFQVMTDTKYFLNQITLTDTVANVHTDASNLAAVSRWIRKESRFKDLDWSDMSQEGVRWYETLTEGTWSRELRFRNARWMLSQDDTFTLEVLDSDGSVRQTATYSRKDFAGESPVAGHTNVSYVIENLLPPRSPSDGELRPVPSPLPGLGGIQYRTMVRVDLVGSTNPFKDFRVLGVSGDGAIRLTWSLMPNSPFTIPVTFVRPSDVPPTCFKDDDSPTPCAFGLDPRVNLSRPKNGQFYVPGERFDVIMDVRDGEGNRLHRKELMPSFADFYGGNTNGLIYGFEGHLITQGERDTTTSYQVVGPLQDLKTWSSVAGPTPYFSAGGSASATYVAMVPEIASLPIIPGLPTATWPTRSTLTLPPDAKPGTYVILTRAVRQFMGEHVSKGNASFFQVGQAERTSYPNRVGNCQTCHRGVVSLDNLRHGFSVDHVESCKACHMSTADLLGRVQDDMHRLHMNSNKYPQNKADCRMCHLTRESAVRPSLTVCKSCHPTVHGDEYFSMAFTNSGAPSRFSNCAQSCHVEKTPSGHILPD</sequence>
<dbReference type="KEGG" id="mbd:MEBOL_005169"/>